<dbReference type="Pfam" id="PF02347">
    <property type="entry name" value="GDC-P"/>
    <property type="match status" value="1"/>
</dbReference>
<dbReference type="InterPro" id="IPR020581">
    <property type="entry name" value="GDC_P"/>
</dbReference>
<dbReference type="SUPFAM" id="SSF53383">
    <property type="entry name" value="PLP-dependent transferases"/>
    <property type="match status" value="1"/>
</dbReference>
<dbReference type="GO" id="GO:0019464">
    <property type="term" value="P:glycine decarboxylation via glycine cleavage system"/>
    <property type="evidence" value="ECO:0007669"/>
    <property type="project" value="TreeGrafter"/>
</dbReference>
<evidence type="ECO:0000313" key="6">
    <source>
        <dbReference type="Proteomes" id="UP000245783"/>
    </source>
</evidence>
<dbReference type="InParanoid" id="A0A316W0C0"/>
<dbReference type="STRING" id="1522189.A0A316W0C0"/>
<protein>
    <submittedName>
        <fullName evidence="5">Glycine cleavage system P-protein</fullName>
    </submittedName>
</protein>
<dbReference type="GO" id="GO:0005960">
    <property type="term" value="C:glycine cleavage complex"/>
    <property type="evidence" value="ECO:0007669"/>
    <property type="project" value="TreeGrafter"/>
</dbReference>
<dbReference type="GeneID" id="37034328"/>
<dbReference type="OrthoDB" id="6537869at2759"/>
<dbReference type="InterPro" id="IPR015421">
    <property type="entry name" value="PyrdxlP-dep_Trfase_major"/>
</dbReference>
<dbReference type="FunFam" id="3.40.640.10:FF:000199">
    <property type="entry name" value="Glycine dehydrogenase [decarboxylating], mitochondrial"/>
    <property type="match status" value="1"/>
</dbReference>
<dbReference type="RefSeq" id="XP_025370289.1">
    <property type="nucleotide sequence ID" value="XM_025512458.1"/>
</dbReference>
<feature type="region of interest" description="Disordered" evidence="3">
    <location>
        <begin position="30"/>
        <end position="56"/>
    </location>
</feature>
<evidence type="ECO:0000256" key="1">
    <source>
        <dbReference type="ARBA" id="ARBA00022898"/>
    </source>
</evidence>
<reference evidence="5 6" key="1">
    <citation type="journal article" date="2018" name="Mol. Biol. Evol.">
        <title>Broad Genomic Sampling Reveals a Smut Pathogenic Ancestry of the Fungal Clade Ustilaginomycotina.</title>
        <authorList>
            <person name="Kijpornyongpan T."/>
            <person name="Mondo S.J."/>
            <person name="Barry K."/>
            <person name="Sandor L."/>
            <person name="Lee J."/>
            <person name="Lipzen A."/>
            <person name="Pangilinan J."/>
            <person name="LaButti K."/>
            <person name="Hainaut M."/>
            <person name="Henrissat B."/>
            <person name="Grigoriev I.V."/>
            <person name="Spatafora J.W."/>
            <person name="Aime M.C."/>
        </authorList>
    </citation>
    <scope>NUCLEOTIDE SEQUENCE [LARGE SCALE GENOMIC DNA]</scope>
    <source>
        <strain evidence="5 6">MCA 4658</strain>
    </source>
</reference>
<feature type="compositionally biased region" description="Low complexity" evidence="3">
    <location>
        <begin position="30"/>
        <end position="50"/>
    </location>
</feature>
<keyword evidence="2" id="KW-0560">Oxidoreductase</keyword>
<dbReference type="GO" id="GO:0016594">
    <property type="term" value="F:glycine binding"/>
    <property type="evidence" value="ECO:0007669"/>
    <property type="project" value="TreeGrafter"/>
</dbReference>
<sequence length="405" mass="43592">MSLRQSFVAAVSLRTTAPARRAFIRTASALPAASPSATPSSTSQAPSSRALASQAQPLPLGSVSESVFAPLDDFSPRHIGPRDEDIQKMLAELGYKSLDDFIADAVPKEIRLDADGSKTTESSSSASATPIIALSESELARRGLEIAEKNANFKSLIGLGYHNTNVPPVILRNVLENPAWYTSYTPYQPEIAQGRLESLLNYQTMIKSLTGLDISNASLLDEGTAAAEAMTLSYGHGKSKRKTFLVDERVLPQTISVLRQRARGFEINVEVVNLSQGLPESHKTSKDVMGVLVQYPDIDGRLKDWSSLAEETHKAGGLVVCAADLLALTMVKPPGEWGADIAVGSSARFGVPPGFGGPHAAFFAVRDKLTRKMPGRLIGVSKDARGSKAYRLALQTREQHIRRAQ</sequence>
<evidence type="ECO:0000313" key="5">
    <source>
        <dbReference type="EMBL" id="PWN43129.1"/>
    </source>
</evidence>
<dbReference type="InterPro" id="IPR006311">
    <property type="entry name" value="TAT_signal"/>
</dbReference>
<evidence type="ECO:0000259" key="4">
    <source>
        <dbReference type="Pfam" id="PF02347"/>
    </source>
</evidence>
<dbReference type="GO" id="GO:0004375">
    <property type="term" value="F:glycine dehydrogenase (decarboxylating) activity"/>
    <property type="evidence" value="ECO:0007669"/>
    <property type="project" value="InterPro"/>
</dbReference>
<organism evidence="5 6">
    <name type="scientific">Ceraceosorus guamensis</name>
    <dbReference type="NCBI Taxonomy" id="1522189"/>
    <lineage>
        <taxon>Eukaryota</taxon>
        <taxon>Fungi</taxon>
        <taxon>Dikarya</taxon>
        <taxon>Basidiomycota</taxon>
        <taxon>Ustilaginomycotina</taxon>
        <taxon>Exobasidiomycetes</taxon>
        <taxon>Ceraceosorales</taxon>
        <taxon>Ceraceosoraceae</taxon>
        <taxon>Ceraceosorus</taxon>
    </lineage>
</organism>
<evidence type="ECO:0000256" key="3">
    <source>
        <dbReference type="SAM" id="MobiDB-lite"/>
    </source>
</evidence>
<dbReference type="PANTHER" id="PTHR11773">
    <property type="entry name" value="GLYCINE DEHYDROGENASE, DECARBOXYLATING"/>
    <property type="match status" value="1"/>
</dbReference>
<dbReference type="GO" id="GO:0005739">
    <property type="term" value="C:mitochondrion"/>
    <property type="evidence" value="ECO:0007669"/>
    <property type="project" value="TreeGrafter"/>
</dbReference>
<dbReference type="EMBL" id="KZ819372">
    <property type="protein sequence ID" value="PWN43129.1"/>
    <property type="molecule type" value="Genomic_DNA"/>
</dbReference>
<dbReference type="AlphaFoldDB" id="A0A316W0C0"/>
<dbReference type="InterPro" id="IPR049315">
    <property type="entry name" value="GDC-P_N"/>
</dbReference>
<dbReference type="PANTHER" id="PTHR11773:SF1">
    <property type="entry name" value="GLYCINE DEHYDROGENASE (DECARBOXYLATING), MITOCHONDRIAL"/>
    <property type="match status" value="1"/>
</dbReference>
<keyword evidence="6" id="KW-1185">Reference proteome</keyword>
<dbReference type="Gene3D" id="3.40.640.10">
    <property type="entry name" value="Type I PLP-dependent aspartate aminotransferase-like (Major domain)"/>
    <property type="match status" value="1"/>
</dbReference>
<proteinExistence type="predicted"/>
<name>A0A316W0C0_9BASI</name>
<dbReference type="Proteomes" id="UP000245783">
    <property type="component" value="Unassembled WGS sequence"/>
</dbReference>
<dbReference type="InterPro" id="IPR015424">
    <property type="entry name" value="PyrdxlP-dep_Trfase"/>
</dbReference>
<accession>A0A316W0C0</accession>
<dbReference type="PROSITE" id="PS51318">
    <property type="entry name" value="TAT"/>
    <property type="match status" value="1"/>
</dbReference>
<feature type="domain" description="Glycine cleavage system P-protein N-terminal" evidence="4">
    <location>
        <begin position="77"/>
        <end position="404"/>
    </location>
</feature>
<gene>
    <name evidence="5" type="ORF">IE81DRAFT_312446</name>
</gene>
<keyword evidence="1" id="KW-0663">Pyridoxal phosphate</keyword>
<evidence type="ECO:0000256" key="2">
    <source>
        <dbReference type="ARBA" id="ARBA00023002"/>
    </source>
</evidence>
<dbReference type="GO" id="GO:0030170">
    <property type="term" value="F:pyridoxal phosphate binding"/>
    <property type="evidence" value="ECO:0007669"/>
    <property type="project" value="TreeGrafter"/>
</dbReference>